<accession>A0ABP7VCM7</accession>
<organism evidence="2 3">
    <name type="scientific">Amphibacillus indicireducens</name>
    <dbReference type="NCBI Taxonomy" id="1076330"/>
    <lineage>
        <taxon>Bacteria</taxon>
        <taxon>Bacillati</taxon>
        <taxon>Bacillota</taxon>
        <taxon>Bacilli</taxon>
        <taxon>Bacillales</taxon>
        <taxon>Bacillaceae</taxon>
        <taxon>Amphibacillus</taxon>
    </lineage>
</organism>
<protein>
    <recommendedName>
        <fullName evidence="4">Class IIb bacteriocin, lactobin A/cerein 7B family</fullName>
    </recommendedName>
</protein>
<keyword evidence="1" id="KW-1133">Transmembrane helix</keyword>
<dbReference type="RefSeq" id="WP_344910620.1">
    <property type="nucleotide sequence ID" value="NZ_BAABDL010000045.1"/>
</dbReference>
<gene>
    <name evidence="2" type="ORF">GCM10022410_08290</name>
</gene>
<keyword evidence="3" id="KW-1185">Reference proteome</keyword>
<proteinExistence type="predicted"/>
<sequence>MELLSLSKEELMNANGGIVFTTAGAAIGIKLAAGAAKYGAGKMVIGKLTTAGLLVDGGIIYALTGYKN</sequence>
<evidence type="ECO:0000313" key="3">
    <source>
        <dbReference type="Proteomes" id="UP001501734"/>
    </source>
</evidence>
<feature type="transmembrane region" description="Helical" evidence="1">
    <location>
        <begin position="12"/>
        <end position="32"/>
    </location>
</feature>
<evidence type="ECO:0008006" key="4">
    <source>
        <dbReference type="Google" id="ProtNLM"/>
    </source>
</evidence>
<evidence type="ECO:0000313" key="2">
    <source>
        <dbReference type="EMBL" id="GAA4063989.1"/>
    </source>
</evidence>
<name>A0ABP7VCM7_9BACI</name>
<comment type="caution">
    <text evidence="2">The sequence shown here is derived from an EMBL/GenBank/DDBJ whole genome shotgun (WGS) entry which is preliminary data.</text>
</comment>
<feature type="transmembrane region" description="Helical" evidence="1">
    <location>
        <begin position="44"/>
        <end position="63"/>
    </location>
</feature>
<keyword evidence="1" id="KW-0812">Transmembrane</keyword>
<dbReference type="Proteomes" id="UP001501734">
    <property type="component" value="Unassembled WGS sequence"/>
</dbReference>
<reference evidence="3" key="1">
    <citation type="journal article" date="2019" name="Int. J. Syst. Evol. Microbiol.">
        <title>The Global Catalogue of Microorganisms (GCM) 10K type strain sequencing project: providing services to taxonomists for standard genome sequencing and annotation.</title>
        <authorList>
            <consortium name="The Broad Institute Genomics Platform"/>
            <consortium name="The Broad Institute Genome Sequencing Center for Infectious Disease"/>
            <person name="Wu L."/>
            <person name="Ma J."/>
        </authorList>
    </citation>
    <scope>NUCLEOTIDE SEQUENCE [LARGE SCALE GENOMIC DNA]</scope>
    <source>
        <strain evidence="3">JCM 17250</strain>
    </source>
</reference>
<evidence type="ECO:0000256" key="1">
    <source>
        <dbReference type="SAM" id="Phobius"/>
    </source>
</evidence>
<dbReference type="EMBL" id="BAABDL010000045">
    <property type="protein sequence ID" value="GAA4063989.1"/>
    <property type="molecule type" value="Genomic_DNA"/>
</dbReference>
<keyword evidence="1" id="KW-0472">Membrane</keyword>